<dbReference type="Proteomes" id="UP000562395">
    <property type="component" value="Unassembled WGS sequence"/>
</dbReference>
<dbReference type="Gene3D" id="3.20.20.70">
    <property type="entry name" value="Aldolase class I"/>
    <property type="match status" value="1"/>
</dbReference>
<evidence type="ECO:0000256" key="1">
    <source>
        <dbReference type="ARBA" id="ARBA00022630"/>
    </source>
</evidence>
<protein>
    <submittedName>
        <fullName evidence="4">Nitronate monooxygenase</fullName>
        <ecNumber evidence="4">1.13.12.16</ecNumber>
    </submittedName>
</protein>
<keyword evidence="5" id="KW-1185">Reference proteome</keyword>
<dbReference type="CDD" id="cd04730">
    <property type="entry name" value="NPD_like"/>
    <property type="match status" value="1"/>
</dbReference>
<dbReference type="InterPro" id="IPR013785">
    <property type="entry name" value="Aldolase_TIM"/>
</dbReference>
<reference evidence="4 5" key="1">
    <citation type="submission" date="2020-08" db="EMBL/GenBank/DDBJ databases">
        <title>Genomic Encyclopedia of Type Strains, Phase IV (KMG-IV): sequencing the most valuable type-strain genomes for metagenomic binning, comparative biology and taxonomic classification.</title>
        <authorList>
            <person name="Goeker M."/>
        </authorList>
    </citation>
    <scope>NUCLEOTIDE SEQUENCE [LARGE SCALE GENOMIC DNA]</scope>
    <source>
        <strain evidence="4 5">DSM 14552</strain>
    </source>
</reference>
<dbReference type="InterPro" id="IPR004136">
    <property type="entry name" value="NMO"/>
</dbReference>
<dbReference type="Pfam" id="PF03060">
    <property type="entry name" value="NMO"/>
    <property type="match status" value="1"/>
</dbReference>
<dbReference type="EMBL" id="JACICY010000004">
    <property type="protein sequence ID" value="MBB3860923.1"/>
    <property type="molecule type" value="Genomic_DNA"/>
</dbReference>
<evidence type="ECO:0000256" key="2">
    <source>
        <dbReference type="ARBA" id="ARBA00022643"/>
    </source>
</evidence>
<dbReference type="GO" id="GO:0018580">
    <property type="term" value="F:nitronate monooxygenase activity"/>
    <property type="evidence" value="ECO:0007669"/>
    <property type="project" value="UniProtKB-EC"/>
</dbReference>
<dbReference type="PANTHER" id="PTHR32332">
    <property type="entry name" value="2-NITROPROPANE DIOXYGENASE"/>
    <property type="match status" value="1"/>
</dbReference>
<dbReference type="EC" id="1.13.12.16" evidence="4"/>
<name>A0A7W5ZXH0_9SPHN</name>
<keyword evidence="4" id="KW-0503">Monooxygenase</keyword>
<gene>
    <name evidence="4" type="ORF">GGQ88_002192</name>
</gene>
<proteinExistence type="predicted"/>
<dbReference type="SUPFAM" id="SSF51412">
    <property type="entry name" value="Inosine monophosphate dehydrogenase (IMPDH)"/>
    <property type="match status" value="1"/>
</dbReference>
<keyword evidence="3 4" id="KW-0560">Oxidoreductase</keyword>
<dbReference type="AlphaFoldDB" id="A0A7W5ZXH0"/>
<sequence length="376" mass="40669">MCQENAGRNRLFGEFGLHLALWLAKHQNVRLHRLLGVTVVKDRGMRTRFTELCGIEYPIVQGGMQWVGRAELASAVSNAGGLGILTALTQPTPEALRQEIERCRDMTDKPFGVNLTILPSMNPPPYAEYRRAIIESGVTVVETAGHKPQEHVADFKANGVKVVHKCTAVRHAVSAERMGVDAISIDGFECAGHPGEDDIPGLILIPAAVDKLTIPVIASGGFGDGRGLVAALALGAEGINMGTRFCAVREAPIHENVKQLIVNNDERATNLIFRKFHNTARVAKTSVSDQVVEISAREGSEFKDIAHLVPGARGRLALESGNLDEGLIWAGMVQGLIHDIPTCKELIDRIMGEANAIIQERLSRFAALSAHQPLEA</sequence>
<keyword evidence="1" id="KW-0285">Flavoprotein</keyword>
<organism evidence="4 5">
    <name type="scientific">Novosphingobium hassiacum</name>
    <dbReference type="NCBI Taxonomy" id="173676"/>
    <lineage>
        <taxon>Bacteria</taxon>
        <taxon>Pseudomonadati</taxon>
        <taxon>Pseudomonadota</taxon>
        <taxon>Alphaproteobacteria</taxon>
        <taxon>Sphingomonadales</taxon>
        <taxon>Sphingomonadaceae</taxon>
        <taxon>Novosphingobium</taxon>
    </lineage>
</organism>
<evidence type="ECO:0000313" key="5">
    <source>
        <dbReference type="Proteomes" id="UP000562395"/>
    </source>
</evidence>
<comment type="caution">
    <text evidence="4">The sequence shown here is derived from an EMBL/GenBank/DDBJ whole genome shotgun (WGS) entry which is preliminary data.</text>
</comment>
<accession>A0A7W5ZXH0</accession>
<keyword evidence="2" id="KW-0288">FMN</keyword>
<evidence type="ECO:0000313" key="4">
    <source>
        <dbReference type="EMBL" id="MBB3860923.1"/>
    </source>
</evidence>
<dbReference type="PANTHER" id="PTHR32332:SF20">
    <property type="entry name" value="2-NITROPROPANE DIOXYGENASE-LIKE PROTEIN"/>
    <property type="match status" value="1"/>
</dbReference>
<evidence type="ECO:0000256" key="3">
    <source>
        <dbReference type="ARBA" id="ARBA00023002"/>
    </source>
</evidence>